<dbReference type="InterPro" id="IPR019156">
    <property type="entry name" value="Ataxin-10_domain"/>
</dbReference>
<dbReference type="PANTHER" id="PTHR13255:SF0">
    <property type="entry name" value="ATAXIN-10"/>
    <property type="match status" value="1"/>
</dbReference>
<dbReference type="InterPro" id="IPR016024">
    <property type="entry name" value="ARM-type_fold"/>
</dbReference>
<dbReference type="GO" id="GO:0005829">
    <property type="term" value="C:cytosol"/>
    <property type="evidence" value="ECO:0007669"/>
    <property type="project" value="TreeGrafter"/>
</dbReference>
<keyword evidence="2" id="KW-0131">Cell cycle</keyword>
<dbReference type="AlphaFoldDB" id="A0A2N9J8R4"/>
<feature type="domain" description="Ataxin-10" evidence="3">
    <location>
        <begin position="391"/>
        <end position="484"/>
    </location>
</feature>
<evidence type="ECO:0000259" key="3">
    <source>
        <dbReference type="Pfam" id="PF09759"/>
    </source>
</evidence>
<dbReference type="SUPFAM" id="SSF48371">
    <property type="entry name" value="ARM repeat"/>
    <property type="match status" value="1"/>
</dbReference>
<dbReference type="Gene3D" id="1.25.10.10">
    <property type="entry name" value="Leucine-rich Repeat Variant"/>
    <property type="match status" value="2"/>
</dbReference>
<evidence type="ECO:0000313" key="4">
    <source>
        <dbReference type="EMBL" id="SPD33747.1"/>
    </source>
</evidence>
<sequence>MDDASLVEFSIPQDVLQPLFSASHSSSLEETLENLIEVSRANVGRSDLASKNILPVVLQLSQSLPYPPGRHLLLLSLKLLRNLCAGEVANQDAFVERNGVGVVSTILRSAGLLSDPDYGTVRMGLQVLANVSLAGEEHQRAIWRRFFPDEFVALARVRSRETCDPLCMVIYACYDGCPGLGAELCGDSGLPIVEEIVRTACVVGFGEDWLKLILSTICLEEPHFPRLFTKLCLFDVFSNGEDIEGGNDLFSSEQVFLLKIISEILNERLNDITILNEFASCVFGIFKRSVGVSNSVLRCKSGLPTGSNAVDILGYSLTILRDICACYSLGGSKDDSMDVVDMLLSSGLIEMLLCLLGELEPPAIIRKALKQGENQDRTSSYSSKPCPYKGFRRDIVAVIGNCAYRRKHVQDEIRQKNGILLLLQQCVTEEDNLFLREWGIWTVRNLLEGNAENQRAVAELELQGSVDVPELAGLGLRVEVDPKTQRAKLVNVS</sequence>
<organism evidence="4">
    <name type="scientific">Fagus sylvatica</name>
    <name type="common">Beechnut</name>
    <dbReference type="NCBI Taxonomy" id="28930"/>
    <lineage>
        <taxon>Eukaryota</taxon>
        <taxon>Viridiplantae</taxon>
        <taxon>Streptophyta</taxon>
        <taxon>Embryophyta</taxon>
        <taxon>Tracheophyta</taxon>
        <taxon>Spermatophyta</taxon>
        <taxon>Magnoliopsida</taxon>
        <taxon>eudicotyledons</taxon>
        <taxon>Gunneridae</taxon>
        <taxon>Pentapetalae</taxon>
        <taxon>rosids</taxon>
        <taxon>fabids</taxon>
        <taxon>Fagales</taxon>
        <taxon>Fagaceae</taxon>
        <taxon>Fagus</taxon>
    </lineage>
</organism>
<reference evidence="4" key="1">
    <citation type="submission" date="2018-02" db="EMBL/GenBank/DDBJ databases">
        <authorList>
            <person name="Cohen D.B."/>
            <person name="Kent A.D."/>
        </authorList>
    </citation>
    <scope>NUCLEOTIDE SEQUENCE</scope>
</reference>
<keyword evidence="1" id="KW-0132">Cell division</keyword>
<dbReference type="Pfam" id="PF09759">
    <property type="entry name" value="Atx10homo_assoc"/>
    <property type="match status" value="1"/>
</dbReference>
<name>A0A2N9J8R4_FAGSY</name>
<proteinExistence type="predicted"/>
<gene>
    <name evidence="4" type="ORF">FSB_LOCUS61629</name>
</gene>
<dbReference type="InterPro" id="IPR011989">
    <property type="entry name" value="ARM-like"/>
</dbReference>
<evidence type="ECO:0000256" key="1">
    <source>
        <dbReference type="ARBA" id="ARBA00022618"/>
    </source>
</evidence>
<dbReference type="InterPro" id="IPR051374">
    <property type="entry name" value="Ataxin-10/CTR86_families"/>
</dbReference>
<protein>
    <recommendedName>
        <fullName evidence="3">Ataxin-10 domain-containing protein</fullName>
    </recommendedName>
</protein>
<dbReference type="GO" id="GO:0051301">
    <property type="term" value="P:cell division"/>
    <property type="evidence" value="ECO:0007669"/>
    <property type="project" value="UniProtKB-KW"/>
</dbReference>
<accession>A0A2N9J8R4</accession>
<evidence type="ECO:0000256" key="2">
    <source>
        <dbReference type="ARBA" id="ARBA00023306"/>
    </source>
</evidence>
<dbReference type="EMBL" id="OIVN01006470">
    <property type="protein sequence ID" value="SPD33747.1"/>
    <property type="molecule type" value="Genomic_DNA"/>
</dbReference>
<dbReference type="PANTHER" id="PTHR13255">
    <property type="entry name" value="ATAXIN-10"/>
    <property type="match status" value="1"/>
</dbReference>